<sequence>MPTTPPSSSAAATSGSSLGAAVLRKDVALVFSAVFLAALLGILTRPSAYLAAFWPANAVLLGLMVREARLARAHGWISAIAGYLAADFLTGGKPLPTLALTAANLCGVVAGVWLYARVVPGSRRLQRPLAILHLYCVTVVVALAAGLPGGLASAHFFGSSFSSGFVLWVSAEWVNALLVLPVVISAPTLPWRRWAAVARAELRQLEWERAAPLLALLAAQAAGMWVGGPGGVAFPVAALLWCALTYTVFTTALISFVSCTVQFAGAAAGFFDVPLEPVHAHSLVSIRLGIALLSLGPLAVAVSNASRAEALARLDRAVSHDHLTGVLARGAFLSHAGRLLNRLAGEGQGVAVLMLDVDHFKLVNDRHGHASGDAVLAGFAALATSALRPEDLVGRLGGEEFAAVLPRTSLDDAMHVADRLRARVAEEGFEVARGGTLHVTVSIGLVRVDDAAGMSIETLLARADEALYRAKAQGRNAVVRAVV</sequence>
<dbReference type="Pfam" id="PF00990">
    <property type="entry name" value="GGDEF"/>
    <property type="match status" value="1"/>
</dbReference>
<dbReference type="GO" id="GO:0043709">
    <property type="term" value="P:cell adhesion involved in single-species biofilm formation"/>
    <property type="evidence" value="ECO:0007669"/>
    <property type="project" value="TreeGrafter"/>
</dbReference>
<dbReference type="Proteomes" id="UP000193427">
    <property type="component" value="Chromosome"/>
</dbReference>
<dbReference type="RefSeq" id="WP_085750632.1">
    <property type="nucleotide sequence ID" value="NZ_BSPR01000023.1"/>
</dbReference>
<dbReference type="EC" id="2.7.7.65" evidence="1"/>
<dbReference type="NCBIfam" id="TIGR00254">
    <property type="entry name" value="GGDEF"/>
    <property type="match status" value="1"/>
</dbReference>
<dbReference type="FunFam" id="3.30.70.270:FF:000001">
    <property type="entry name" value="Diguanylate cyclase domain protein"/>
    <property type="match status" value="1"/>
</dbReference>
<dbReference type="Gene3D" id="3.30.70.270">
    <property type="match status" value="1"/>
</dbReference>
<accession>A0A1W6L7Q1</accession>
<evidence type="ECO:0000313" key="4">
    <source>
        <dbReference type="Proteomes" id="UP000193427"/>
    </source>
</evidence>
<dbReference type="InterPro" id="IPR050469">
    <property type="entry name" value="Diguanylate_Cyclase"/>
</dbReference>
<dbReference type="GO" id="GO:0052621">
    <property type="term" value="F:diguanylate cyclase activity"/>
    <property type="evidence" value="ECO:0007669"/>
    <property type="project" value="UniProtKB-EC"/>
</dbReference>
<dbReference type="InterPro" id="IPR029787">
    <property type="entry name" value="Nucleotide_cyclase"/>
</dbReference>
<dbReference type="SUPFAM" id="SSF55073">
    <property type="entry name" value="Nucleotide cyclase"/>
    <property type="match status" value="1"/>
</dbReference>
<comment type="catalytic activity">
    <reaction evidence="2">
        <text>2 GTP = 3',3'-c-di-GMP + 2 diphosphate</text>
        <dbReference type="Rhea" id="RHEA:24898"/>
        <dbReference type="ChEBI" id="CHEBI:33019"/>
        <dbReference type="ChEBI" id="CHEBI:37565"/>
        <dbReference type="ChEBI" id="CHEBI:58805"/>
        <dbReference type="EC" id="2.7.7.65"/>
    </reaction>
</comment>
<protein>
    <recommendedName>
        <fullName evidence="1">diguanylate cyclase</fullName>
        <ecNumber evidence="1">2.7.7.65</ecNumber>
    </recommendedName>
</protein>
<dbReference type="OrthoDB" id="9813903at2"/>
<evidence type="ECO:0000256" key="1">
    <source>
        <dbReference type="ARBA" id="ARBA00012528"/>
    </source>
</evidence>
<dbReference type="PANTHER" id="PTHR45138:SF9">
    <property type="entry name" value="DIGUANYLATE CYCLASE DGCM-RELATED"/>
    <property type="match status" value="1"/>
</dbReference>
<evidence type="ECO:0000313" key="3">
    <source>
        <dbReference type="EMBL" id="ARN20361.1"/>
    </source>
</evidence>
<gene>
    <name evidence="3" type="ORF">A4W93_10875</name>
</gene>
<reference evidence="3 4" key="1">
    <citation type="submission" date="2016-04" db="EMBL/GenBank/DDBJ databases">
        <title>Complete genome sequence of natural rubber-degrading, novel Gram-negative bacterium, Rhizobacter gummiphilus strain NS21.</title>
        <authorList>
            <person name="Tabata M."/>
            <person name="Kasai D."/>
            <person name="Fukuda M."/>
        </authorList>
    </citation>
    <scope>NUCLEOTIDE SEQUENCE [LARGE SCALE GENOMIC DNA]</scope>
    <source>
        <strain evidence="3 4">NS21</strain>
    </source>
</reference>
<dbReference type="PROSITE" id="PS50887">
    <property type="entry name" value="GGDEF"/>
    <property type="match status" value="1"/>
</dbReference>
<keyword evidence="4" id="KW-1185">Reference proteome</keyword>
<dbReference type="GO" id="GO:0005886">
    <property type="term" value="C:plasma membrane"/>
    <property type="evidence" value="ECO:0007669"/>
    <property type="project" value="TreeGrafter"/>
</dbReference>
<dbReference type="STRING" id="946333.A4W93_10875"/>
<dbReference type="InterPro" id="IPR043128">
    <property type="entry name" value="Rev_trsase/Diguanyl_cyclase"/>
</dbReference>
<dbReference type="KEGG" id="rgu:A4W93_10875"/>
<dbReference type="PANTHER" id="PTHR45138">
    <property type="entry name" value="REGULATORY COMPONENTS OF SENSORY TRANSDUCTION SYSTEM"/>
    <property type="match status" value="1"/>
</dbReference>
<name>A0A1W6L7Q1_9BURK</name>
<dbReference type="CDD" id="cd01949">
    <property type="entry name" value="GGDEF"/>
    <property type="match status" value="1"/>
</dbReference>
<proteinExistence type="predicted"/>
<evidence type="ECO:0000256" key="2">
    <source>
        <dbReference type="ARBA" id="ARBA00034247"/>
    </source>
</evidence>
<dbReference type="GO" id="GO:1902201">
    <property type="term" value="P:negative regulation of bacterial-type flagellum-dependent cell motility"/>
    <property type="evidence" value="ECO:0007669"/>
    <property type="project" value="TreeGrafter"/>
</dbReference>
<dbReference type="EMBL" id="CP015118">
    <property type="protein sequence ID" value="ARN20361.1"/>
    <property type="molecule type" value="Genomic_DNA"/>
</dbReference>
<dbReference type="SMART" id="SM00267">
    <property type="entry name" value="GGDEF"/>
    <property type="match status" value="1"/>
</dbReference>
<organism evidence="3 4">
    <name type="scientific">Piscinibacter gummiphilus</name>
    <dbReference type="NCBI Taxonomy" id="946333"/>
    <lineage>
        <taxon>Bacteria</taxon>
        <taxon>Pseudomonadati</taxon>
        <taxon>Pseudomonadota</taxon>
        <taxon>Betaproteobacteria</taxon>
        <taxon>Burkholderiales</taxon>
        <taxon>Sphaerotilaceae</taxon>
        <taxon>Piscinibacter</taxon>
    </lineage>
</organism>
<dbReference type="AlphaFoldDB" id="A0A1W6L7Q1"/>
<dbReference type="InterPro" id="IPR000160">
    <property type="entry name" value="GGDEF_dom"/>
</dbReference>